<name>A0A521E7H4_9BACL</name>
<feature type="domain" description="RNA 2-O ribose methyltransferase substrate binding" evidence="4">
    <location>
        <begin position="5"/>
        <end position="82"/>
    </location>
</feature>
<sequence>MESEWVMGRQAVREALKAGRNISKLLVAEGADQGRGGIGPLIHKARKRGIPVQQVPRKKLDSLAEGDNHQGVIAQTEPYRYVTLDDLFQRAERRGTPPFFLLLDGIEDPHNLGSILRTADAAGVHGVVIPKRRAVGLTHTVAKTSAGAIEYVPVARVTNLNRVADELKKRGVWLVGSDAAARDSYDEVDYSGPTALVIGNEGKGISRLLKEKCDFLVRLPMKGTVSSLNASVAGALLMYEVVRGRKHDR</sequence>
<dbReference type="InterPro" id="IPR029064">
    <property type="entry name" value="Ribosomal_eL30-like_sf"/>
</dbReference>
<dbReference type="GO" id="GO:0008173">
    <property type="term" value="F:RNA methyltransferase activity"/>
    <property type="evidence" value="ECO:0007669"/>
    <property type="project" value="InterPro"/>
</dbReference>
<dbReference type="SUPFAM" id="SSF75217">
    <property type="entry name" value="alpha/beta knot"/>
    <property type="match status" value="1"/>
</dbReference>
<dbReference type="InterPro" id="IPR029028">
    <property type="entry name" value="Alpha/beta_knot_MTases"/>
</dbReference>
<dbReference type="AlphaFoldDB" id="A0A521E7H4"/>
<dbReference type="Gene3D" id="3.30.1330.30">
    <property type="match status" value="1"/>
</dbReference>
<keyword evidence="6" id="KW-1185">Reference proteome</keyword>
<keyword evidence="2 5" id="KW-0489">Methyltransferase</keyword>
<dbReference type="SMART" id="SM00967">
    <property type="entry name" value="SpoU_sub_bind"/>
    <property type="match status" value="1"/>
</dbReference>
<dbReference type="InterPro" id="IPR001537">
    <property type="entry name" value="SpoU_MeTrfase"/>
</dbReference>
<evidence type="ECO:0000256" key="1">
    <source>
        <dbReference type="ARBA" id="ARBA00007228"/>
    </source>
</evidence>
<dbReference type="PANTHER" id="PTHR46429:SF1">
    <property type="entry name" value="23S RRNA (GUANOSINE-2'-O-)-METHYLTRANSFERASE RLMB"/>
    <property type="match status" value="1"/>
</dbReference>
<dbReference type="OrthoDB" id="9794400at2"/>
<dbReference type="GO" id="GO:0006396">
    <property type="term" value="P:RNA processing"/>
    <property type="evidence" value="ECO:0007669"/>
    <property type="project" value="InterPro"/>
</dbReference>
<dbReference type="Pfam" id="PF00588">
    <property type="entry name" value="SpoU_methylase"/>
    <property type="match status" value="1"/>
</dbReference>
<evidence type="ECO:0000313" key="6">
    <source>
        <dbReference type="Proteomes" id="UP000315636"/>
    </source>
</evidence>
<dbReference type="RefSeq" id="WP_142506041.1">
    <property type="nucleotide sequence ID" value="NZ_FXTI01000008.1"/>
</dbReference>
<dbReference type="GO" id="GO:0005829">
    <property type="term" value="C:cytosol"/>
    <property type="evidence" value="ECO:0007669"/>
    <property type="project" value="TreeGrafter"/>
</dbReference>
<evidence type="ECO:0000313" key="5">
    <source>
        <dbReference type="EMBL" id="SMO79884.1"/>
    </source>
</evidence>
<dbReference type="PANTHER" id="PTHR46429">
    <property type="entry name" value="23S RRNA (GUANOSINE-2'-O-)-METHYLTRANSFERASE RLMB"/>
    <property type="match status" value="1"/>
</dbReference>
<dbReference type="GO" id="GO:0032259">
    <property type="term" value="P:methylation"/>
    <property type="evidence" value="ECO:0007669"/>
    <property type="project" value="UniProtKB-KW"/>
</dbReference>
<reference evidence="5 6" key="1">
    <citation type="submission" date="2017-05" db="EMBL/GenBank/DDBJ databases">
        <authorList>
            <person name="Varghese N."/>
            <person name="Submissions S."/>
        </authorList>
    </citation>
    <scope>NUCLEOTIDE SEQUENCE [LARGE SCALE GENOMIC DNA]</scope>
    <source>
        <strain evidence="5 6">DSM 45474</strain>
    </source>
</reference>
<dbReference type="Gene3D" id="3.40.1280.10">
    <property type="match status" value="1"/>
</dbReference>
<evidence type="ECO:0000259" key="4">
    <source>
        <dbReference type="SMART" id="SM00967"/>
    </source>
</evidence>
<dbReference type="Proteomes" id="UP000315636">
    <property type="component" value="Unassembled WGS sequence"/>
</dbReference>
<evidence type="ECO:0000256" key="3">
    <source>
        <dbReference type="ARBA" id="ARBA00022679"/>
    </source>
</evidence>
<dbReference type="CDD" id="cd18103">
    <property type="entry name" value="SpoU-like_RlmB"/>
    <property type="match status" value="1"/>
</dbReference>
<dbReference type="SUPFAM" id="SSF55315">
    <property type="entry name" value="L30e-like"/>
    <property type="match status" value="1"/>
</dbReference>
<dbReference type="Pfam" id="PF08032">
    <property type="entry name" value="SpoU_sub_bind"/>
    <property type="match status" value="1"/>
</dbReference>
<dbReference type="InterPro" id="IPR029026">
    <property type="entry name" value="tRNA_m1G_MTases_N"/>
</dbReference>
<protein>
    <submittedName>
        <fullName evidence="5">23S rRNA (Guanosine2251-2'-O)-methyltransferase</fullName>
    </submittedName>
</protein>
<accession>A0A521E7H4</accession>
<keyword evidence="3 5" id="KW-0808">Transferase</keyword>
<gene>
    <name evidence="5" type="ORF">SAMN06264849_10872</name>
</gene>
<dbReference type="InterPro" id="IPR004441">
    <property type="entry name" value="rRNA_MeTrfase_TrmH"/>
</dbReference>
<comment type="similarity">
    <text evidence="1">Belongs to the class IV-like SAM-binding methyltransferase superfamily. RNA methyltransferase TrmH family.</text>
</comment>
<organism evidence="5 6">
    <name type="scientific">Melghirimyces algeriensis</name>
    <dbReference type="NCBI Taxonomy" id="910412"/>
    <lineage>
        <taxon>Bacteria</taxon>
        <taxon>Bacillati</taxon>
        <taxon>Bacillota</taxon>
        <taxon>Bacilli</taxon>
        <taxon>Bacillales</taxon>
        <taxon>Thermoactinomycetaceae</taxon>
        <taxon>Melghirimyces</taxon>
    </lineage>
</organism>
<dbReference type="FunFam" id="3.40.1280.10:FF:000008">
    <property type="entry name" value="Group 3 RNA methyltransferase TrmH"/>
    <property type="match status" value="1"/>
</dbReference>
<evidence type="ECO:0000256" key="2">
    <source>
        <dbReference type="ARBA" id="ARBA00022603"/>
    </source>
</evidence>
<proteinExistence type="inferred from homology"/>
<dbReference type="GO" id="GO:0003723">
    <property type="term" value="F:RNA binding"/>
    <property type="evidence" value="ECO:0007669"/>
    <property type="project" value="InterPro"/>
</dbReference>
<dbReference type="EMBL" id="FXTI01000008">
    <property type="protein sequence ID" value="SMO79884.1"/>
    <property type="molecule type" value="Genomic_DNA"/>
</dbReference>
<dbReference type="InterPro" id="IPR013123">
    <property type="entry name" value="SpoU_subst-bd"/>
</dbReference>
<dbReference type="NCBIfam" id="TIGR00186">
    <property type="entry name" value="rRNA_methyl_3"/>
    <property type="match status" value="1"/>
</dbReference>